<reference evidence="1 2" key="1">
    <citation type="journal article" date="2010" name="Stand. Genomic Sci.">
        <title>Complete genome sequence of Planctomyces limnophilus type strain (Mu 290).</title>
        <authorList>
            <person name="Labutti K."/>
            <person name="Sikorski J."/>
            <person name="Schneider S."/>
            <person name="Nolan M."/>
            <person name="Lucas S."/>
            <person name="Glavina Del Rio T."/>
            <person name="Tice H."/>
            <person name="Cheng J.F."/>
            <person name="Goodwin L."/>
            <person name="Pitluck S."/>
            <person name="Liolios K."/>
            <person name="Ivanova N."/>
            <person name="Mavromatis K."/>
            <person name="Mikhailova N."/>
            <person name="Pati A."/>
            <person name="Chen A."/>
            <person name="Palaniappan K."/>
            <person name="Land M."/>
            <person name="Hauser L."/>
            <person name="Chang Y.J."/>
            <person name="Jeffries C.D."/>
            <person name="Tindall B.J."/>
            <person name="Rohde M."/>
            <person name="Goker M."/>
            <person name="Woyke T."/>
            <person name="Bristow J."/>
            <person name="Eisen J.A."/>
            <person name="Markowitz V."/>
            <person name="Hugenholtz P."/>
            <person name="Kyrpides N.C."/>
            <person name="Klenk H.P."/>
            <person name="Lapidus A."/>
        </authorList>
    </citation>
    <scope>NUCLEOTIDE SEQUENCE [LARGE SCALE GENOMIC DNA]</scope>
    <source>
        <strain evidence="2">ATCC 43296 / DSM 3776 / IFAM 1008 / 290</strain>
    </source>
</reference>
<proteinExistence type="predicted"/>
<protein>
    <submittedName>
        <fullName evidence="1">Uncharacterized protein</fullName>
    </submittedName>
</protein>
<dbReference type="EMBL" id="CP001744">
    <property type="protein sequence ID" value="ADG68189.1"/>
    <property type="molecule type" value="Genomic_DNA"/>
</dbReference>
<organism evidence="1 2">
    <name type="scientific">Planctopirus limnophila (strain ATCC 43296 / DSM 3776 / IFAM 1008 / Mu 290)</name>
    <name type="common">Planctomyces limnophilus</name>
    <dbReference type="NCBI Taxonomy" id="521674"/>
    <lineage>
        <taxon>Bacteria</taxon>
        <taxon>Pseudomonadati</taxon>
        <taxon>Planctomycetota</taxon>
        <taxon>Planctomycetia</taxon>
        <taxon>Planctomycetales</taxon>
        <taxon>Planctomycetaceae</taxon>
        <taxon>Planctopirus</taxon>
    </lineage>
</organism>
<dbReference type="STRING" id="521674.Plim_2363"/>
<dbReference type="HOGENOM" id="CLU_3187131_0_0_0"/>
<accession>D5SP45</accession>
<dbReference type="AlphaFoldDB" id="D5SP45"/>
<keyword evidence="2" id="KW-1185">Reference proteome</keyword>
<dbReference type="KEGG" id="plm:Plim_2363"/>
<evidence type="ECO:0000313" key="1">
    <source>
        <dbReference type="EMBL" id="ADG68189.1"/>
    </source>
</evidence>
<sequence>MARTPQTWQARQKQARTKVIVNSGIGIMNLDGRKPCVFESQVHVFD</sequence>
<name>D5SP45_PLAL2</name>
<dbReference type="Proteomes" id="UP000002220">
    <property type="component" value="Chromosome"/>
</dbReference>
<evidence type="ECO:0000313" key="2">
    <source>
        <dbReference type="Proteomes" id="UP000002220"/>
    </source>
</evidence>
<gene>
    <name evidence="1" type="ordered locus">Plim_2363</name>
</gene>